<evidence type="ECO:0000313" key="2">
    <source>
        <dbReference type="Proteomes" id="UP000236724"/>
    </source>
</evidence>
<keyword evidence="2" id="KW-1185">Reference proteome</keyword>
<evidence type="ECO:0000313" key="1">
    <source>
        <dbReference type="EMBL" id="SEH08338.1"/>
    </source>
</evidence>
<gene>
    <name evidence="1" type="ORF">MBHS_04229</name>
</gene>
<dbReference type="AlphaFoldDB" id="A0A1H6FE38"/>
<sequence length="271" mass="31173">MNQFPCQYAIARFMPFIETGEFANIGIVLLVPQQKRITFKLITRRYARVTNFFHDLDANVYHTARNVLKDELVRLQGFLHDKNAEAAEMLFHELVRPRETVLRFSKPRVVLADNIDKKLDDLFGFYVEHNFATKQYQEHILEKTLRGWLTESGINKQFKREKVGDPDYAAPFPFVESKYQKPEKIIKPLYLGHEELTQLVDHGGLWTIRINQLQARGALPHKVLFTIEGGTATPGHEKECLRVAGELKSNGIKVLPHDAKTDIMNFAKSAA</sequence>
<dbReference type="InterPro" id="IPR021398">
    <property type="entry name" value="DUF3037"/>
</dbReference>
<protein>
    <recommendedName>
        <fullName evidence="3">DUF3037 domain-containing protein</fullName>
    </recommendedName>
</protein>
<dbReference type="Pfam" id="PF11236">
    <property type="entry name" value="DUF3037"/>
    <property type="match status" value="1"/>
</dbReference>
<evidence type="ECO:0008006" key="3">
    <source>
        <dbReference type="Google" id="ProtNLM"/>
    </source>
</evidence>
<dbReference type="Proteomes" id="UP000236724">
    <property type="component" value="Unassembled WGS sequence"/>
</dbReference>
<dbReference type="EMBL" id="FMSV02000548">
    <property type="protein sequence ID" value="SEH08338.1"/>
    <property type="molecule type" value="Genomic_DNA"/>
</dbReference>
<accession>A0A1H6FE38</accession>
<proteinExistence type="predicted"/>
<organism evidence="1 2">
    <name type="scientific">Candidatus Venteria ishoeyi</name>
    <dbReference type="NCBI Taxonomy" id="1899563"/>
    <lineage>
        <taxon>Bacteria</taxon>
        <taxon>Pseudomonadati</taxon>
        <taxon>Pseudomonadota</taxon>
        <taxon>Gammaproteobacteria</taxon>
        <taxon>Thiotrichales</taxon>
        <taxon>Thiotrichaceae</taxon>
        <taxon>Venteria</taxon>
    </lineage>
</organism>
<name>A0A1H6FE38_9GAMM</name>
<reference evidence="1 2" key="1">
    <citation type="submission" date="2016-10" db="EMBL/GenBank/DDBJ databases">
        <authorList>
            <person name="de Groot N.N."/>
        </authorList>
    </citation>
    <scope>NUCLEOTIDE SEQUENCE [LARGE SCALE GENOMIC DNA]</scope>
    <source>
        <strain evidence="1">MBHS1</strain>
    </source>
</reference>